<dbReference type="InterPro" id="IPR015590">
    <property type="entry name" value="Aldehyde_DH_dom"/>
</dbReference>
<gene>
    <name evidence="3" type="ORF">ACFQ5G_49565</name>
</gene>
<dbReference type="InterPro" id="IPR016162">
    <property type="entry name" value="Ald_DH_N"/>
</dbReference>
<dbReference type="SUPFAM" id="SSF53720">
    <property type="entry name" value="ALDH-like"/>
    <property type="match status" value="1"/>
</dbReference>
<proteinExistence type="predicted"/>
<dbReference type="Proteomes" id="UP001597183">
    <property type="component" value="Unassembled WGS sequence"/>
</dbReference>
<keyword evidence="1" id="KW-0560">Oxidoreductase</keyword>
<dbReference type="InterPro" id="IPR016163">
    <property type="entry name" value="Ald_DH_C"/>
</dbReference>
<dbReference type="Gene3D" id="3.40.605.10">
    <property type="entry name" value="Aldehyde Dehydrogenase, Chain A, domain 1"/>
    <property type="match status" value="1"/>
</dbReference>
<dbReference type="Pfam" id="PF00171">
    <property type="entry name" value="Aldedh"/>
    <property type="match status" value="1"/>
</dbReference>
<evidence type="ECO:0000259" key="2">
    <source>
        <dbReference type="Pfam" id="PF00171"/>
    </source>
</evidence>
<dbReference type="EMBL" id="JBHTMK010000067">
    <property type="protein sequence ID" value="MFD1373430.1"/>
    <property type="molecule type" value="Genomic_DNA"/>
</dbReference>
<dbReference type="Gene3D" id="3.40.309.10">
    <property type="entry name" value="Aldehyde Dehydrogenase, Chain A, domain 2"/>
    <property type="match status" value="1"/>
</dbReference>
<feature type="domain" description="Aldehyde dehydrogenase" evidence="2">
    <location>
        <begin position="51"/>
        <end position="361"/>
    </location>
</feature>
<sequence>MKYSDEVAAFRRLLVANRADLIELCMSVETLRTAEVEWAWALTDPEYRRVAWLSERRPLGTIYVRMPATLPVYSFFLFVVGSLLPGNRVVVRPAAASRHVVAAVGELAVESGLPVDVQTGDWSSFEASAKQEADGVVFCGGPERADQLDSVLPERVRLLYQGPGSCAFVVTAEADLEQAAAAVVRTRLFNSSQDCLATERVYVAEAVRDGFFAALDAVLDRVRYGENRDPRVDVGPLLLDKHADDWYGRVAGGEGRVHRAGRHLGGSLYEACVVEAAPDSELMLAEKYCPIIPVATYESDRRLRDMLSLGDYALGLTVYGRLPSFGTLDFGHVAINKTQYDLENPMSPFGGRRRTTFVRAGSGRRSGPALVPFEMSLPL</sequence>
<evidence type="ECO:0000313" key="3">
    <source>
        <dbReference type="EMBL" id="MFD1373430.1"/>
    </source>
</evidence>
<organism evidence="3 4">
    <name type="scientific">Actinoplanes sichuanensis</name>
    <dbReference type="NCBI Taxonomy" id="512349"/>
    <lineage>
        <taxon>Bacteria</taxon>
        <taxon>Bacillati</taxon>
        <taxon>Actinomycetota</taxon>
        <taxon>Actinomycetes</taxon>
        <taxon>Micromonosporales</taxon>
        <taxon>Micromonosporaceae</taxon>
        <taxon>Actinoplanes</taxon>
    </lineage>
</organism>
<comment type="caution">
    <text evidence="3">The sequence shown here is derived from an EMBL/GenBank/DDBJ whole genome shotgun (WGS) entry which is preliminary data.</text>
</comment>
<dbReference type="InterPro" id="IPR016161">
    <property type="entry name" value="Ald_DH/histidinol_DH"/>
</dbReference>
<evidence type="ECO:0000313" key="4">
    <source>
        <dbReference type="Proteomes" id="UP001597183"/>
    </source>
</evidence>
<evidence type="ECO:0000256" key="1">
    <source>
        <dbReference type="ARBA" id="ARBA00023002"/>
    </source>
</evidence>
<name>A0ABW4AT60_9ACTN</name>
<dbReference type="RefSeq" id="WP_317796746.1">
    <property type="nucleotide sequence ID" value="NZ_AP028461.1"/>
</dbReference>
<dbReference type="PANTHER" id="PTHR11699">
    <property type="entry name" value="ALDEHYDE DEHYDROGENASE-RELATED"/>
    <property type="match status" value="1"/>
</dbReference>
<protein>
    <submittedName>
        <fullName evidence="3">Aldehyde dehydrogenase family protein</fullName>
    </submittedName>
</protein>
<reference evidence="4" key="1">
    <citation type="journal article" date="2019" name="Int. J. Syst. Evol. Microbiol.">
        <title>The Global Catalogue of Microorganisms (GCM) 10K type strain sequencing project: providing services to taxonomists for standard genome sequencing and annotation.</title>
        <authorList>
            <consortium name="The Broad Institute Genomics Platform"/>
            <consortium name="The Broad Institute Genome Sequencing Center for Infectious Disease"/>
            <person name="Wu L."/>
            <person name="Ma J."/>
        </authorList>
    </citation>
    <scope>NUCLEOTIDE SEQUENCE [LARGE SCALE GENOMIC DNA]</scope>
    <source>
        <strain evidence="4">CCM 7526</strain>
    </source>
</reference>
<keyword evidence="4" id="KW-1185">Reference proteome</keyword>
<accession>A0ABW4AT60</accession>